<keyword evidence="2" id="KW-0472">Membrane</keyword>
<comment type="caution">
    <text evidence="4">The sequence shown here is derived from an EMBL/GenBank/DDBJ whole genome shotgun (WGS) entry which is preliminary data.</text>
</comment>
<proteinExistence type="predicted"/>
<sequence>MASGLSNAFYHVQDRGSTLVLASLVTLTVAVILAIARVGAALSLRRDAGPEHMLSVAANVLAVVQTATVVMAVKHGIGRHQDELIFEQVSQGSKYRYASQILFIAVVALTKFAMTNFFRRLTQRQSFIRVCNGMHDGRSVKMDSVLPAGSTSLVSIRAESLKIIQADFLSDDSTWSTVPFMVYTQLGQNLSLIVTTVPFLHRLGASLHTGRFGNNAMVSEDMRMTRTGYGQTSVDGSSGHIKLGRVAKGTQGSDAHRSGKSAMHTHARGLRPASNLATISSMAGPSESQENLTGLEGGILQTTRVTVENTARSMDSGLDR</sequence>
<dbReference type="STRING" id="1507870.A0A1V8SKY9"/>
<feature type="transmembrane region" description="Helical" evidence="2">
    <location>
        <begin position="20"/>
        <end position="44"/>
    </location>
</feature>
<reference evidence="5" key="1">
    <citation type="submission" date="2017-03" db="EMBL/GenBank/DDBJ databases">
        <title>Genomes of endolithic fungi from Antarctica.</title>
        <authorList>
            <person name="Coleine C."/>
            <person name="Masonjones S."/>
            <person name="Stajich J.E."/>
        </authorList>
    </citation>
    <scope>NUCLEOTIDE SEQUENCE [LARGE SCALE GENOMIC DNA]</scope>
    <source>
        <strain evidence="5">CCFEE 5527</strain>
    </source>
</reference>
<evidence type="ECO:0000259" key="3">
    <source>
        <dbReference type="Pfam" id="PF20684"/>
    </source>
</evidence>
<evidence type="ECO:0000313" key="5">
    <source>
        <dbReference type="Proteomes" id="UP000192596"/>
    </source>
</evidence>
<dbReference type="PANTHER" id="PTHR38794:SF3">
    <property type="entry name" value="INTEGRAL MEMBRANE PROTEIN"/>
    <property type="match status" value="1"/>
</dbReference>
<dbReference type="InterPro" id="IPR049326">
    <property type="entry name" value="Rhodopsin_dom_fungi"/>
</dbReference>
<name>A0A1V8SKY9_9PEZI</name>
<protein>
    <recommendedName>
        <fullName evidence="3">Rhodopsin domain-containing protein</fullName>
    </recommendedName>
</protein>
<keyword evidence="5" id="KW-1185">Reference proteome</keyword>
<dbReference type="OrthoDB" id="3918601at2759"/>
<feature type="domain" description="Rhodopsin" evidence="3">
    <location>
        <begin position="36"/>
        <end position="134"/>
    </location>
</feature>
<dbReference type="EMBL" id="NAJO01000038">
    <property type="protein sequence ID" value="OQN99697.1"/>
    <property type="molecule type" value="Genomic_DNA"/>
</dbReference>
<feature type="transmembrane region" description="Helical" evidence="2">
    <location>
        <begin position="97"/>
        <end position="118"/>
    </location>
</feature>
<feature type="region of interest" description="Disordered" evidence="1">
    <location>
        <begin position="247"/>
        <end position="272"/>
    </location>
</feature>
<gene>
    <name evidence="4" type="ORF">B0A48_14467</name>
</gene>
<evidence type="ECO:0000256" key="2">
    <source>
        <dbReference type="SAM" id="Phobius"/>
    </source>
</evidence>
<dbReference type="InParanoid" id="A0A1V8SKY9"/>
<dbReference type="Proteomes" id="UP000192596">
    <property type="component" value="Unassembled WGS sequence"/>
</dbReference>
<evidence type="ECO:0000256" key="1">
    <source>
        <dbReference type="SAM" id="MobiDB-lite"/>
    </source>
</evidence>
<keyword evidence="2" id="KW-0812">Transmembrane</keyword>
<keyword evidence="2" id="KW-1133">Transmembrane helix</keyword>
<dbReference type="Pfam" id="PF20684">
    <property type="entry name" value="Fung_rhodopsin"/>
    <property type="match status" value="1"/>
</dbReference>
<feature type="transmembrane region" description="Helical" evidence="2">
    <location>
        <begin position="56"/>
        <end position="77"/>
    </location>
</feature>
<dbReference type="PANTHER" id="PTHR38794">
    <property type="entry name" value="INTEGRAL MEMBRANE PROTEIN"/>
    <property type="match status" value="1"/>
</dbReference>
<accession>A0A1V8SKY9</accession>
<organism evidence="4 5">
    <name type="scientific">Cryoendolithus antarcticus</name>
    <dbReference type="NCBI Taxonomy" id="1507870"/>
    <lineage>
        <taxon>Eukaryota</taxon>
        <taxon>Fungi</taxon>
        <taxon>Dikarya</taxon>
        <taxon>Ascomycota</taxon>
        <taxon>Pezizomycotina</taxon>
        <taxon>Dothideomycetes</taxon>
        <taxon>Dothideomycetidae</taxon>
        <taxon>Cladosporiales</taxon>
        <taxon>Cladosporiaceae</taxon>
        <taxon>Cryoendolithus</taxon>
    </lineage>
</organism>
<dbReference type="AlphaFoldDB" id="A0A1V8SKY9"/>
<evidence type="ECO:0000313" key="4">
    <source>
        <dbReference type="EMBL" id="OQN99697.1"/>
    </source>
</evidence>